<keyword evidence="1" id="KW-0547">Nucleotide-binding</keyword>
<evidence type="ECO:0000313" key="6">
    <source>
        <dbReference type="EMBL" id="EMF13872.1"/>
    </source>
</evidence>
<accession>M3B277</accession>
<dbReference type="InterPro" id="IPR027417">
    <property type="entry name" value="P-loop_NTPase"/>
</dbReference>
<organism evidence="6 7">
    <name type="scientific">Sphaerulina musiva (strain SO2202)</name>
    <name type="common">Poplar stem canker fungus</name>
    <name type="synonym">Septoria musiva</name>
    <dbReference type="NCBI Taxonomy" id="692275"/>
    <lineage>
        <taxon>Eukaryota</taxon>
        <taxon>Fungi</taxon>
        <taxon>Dikarya</taxon>
        <taxon>Ascomycota</taxon>
        <taxon>Pezizomycotina</taxon>
        <taxon>Dothideomycetes</taxon>
        <taxon>Dothideomycetidae</taxon>
        <taxon>Mycosphaerellales</taxon>
        <taxon>Mycosphaerellaceae</taxon>
        <taxon>Sphaerulina</taxon>
    </lineage>
</organism>
<name>M3B277_SPHMS</name>
<dbReference type="InterPro" id="IPR050534">
    <property type="entry name" value="Coronavir_polyprotein_1ab"/>
</dbReference>
<keyword evidence="4" id="KW-0067">ATP-binding</keyword>
<protein>
    <recommendedName>
        <fullName evidence="5">DNA2/NAM7 helicase-like C-terminal domain-containing protein</fullName>
    </recommendedName>
</protein>
<keyword evidence="7" id="KW-1185">Reference proteome</keyword>
<dbReference type="HOGENOM" id="CLU_727943_0_0_1"/>
<evidence type="ECO:0000256" key="3">
    <source>
        <dbReference type="ARBA" id="ARBA00022806"/>
    </source>
</evidence>
<gene>
    <name evidence="6" type="ORF">SEPMUDRAFT_149017</name>
</gene>
<dbReference type="PANTHER" id="PTHR43788">
    <property type="entry name" value="DNA2/NAM7 HELICASE FAMILY MEMBER"/>
    <property type="match status" value="1"/>
</dbReference>
<dbReference type="Proteomes" id="UP000016931">
    <property type="component" value="Unassembled WGS sequence"/>
</dbReference>
<dbReference type="GO" id="GO:0043139">
    <property type="term" value="F:5'-3' DNA helicase activity"/>
    <property type="evidence" value="ECO:0007669"/>
    <property type="project" value="TreeGrafter"/>
</dbReference>
<dbReference type="GO" id="GO:0005524">
    <property type="term" value="F:ATP binding"/>
    <property type="evidence" value="ECO:0007669"/>
    <property type="project" value="UniProtKB-KW"/>
</dbReference>
<keyword evidence="3" id="KW-0347">Helicase</keyword>
<dbReference type="Gene3D" id="3.40.50.300">
    <property type="entry name" value="P-loop containing nucleotide triphosphate hydrolases"/>
    <property type="match status" value="2"/>
</dbReference>
<evidence type="ECO:0000256" key="4">
    <source>
        <dbReference type="ARBA" id="ARBA00022840"/>
    </source>
</evidence>
<dbReference type="InterPro" id="IPR041679">
    <property type="entry name" value="DNA2/NAM7-like_C"/>
</dbReference>
<evidence type="ECO:0000256" key="1">
    <source>
        <dbReference type="ARBA" id="ARBA00022741"/>
    </source>
</evidence>
<dbReference type="AlphaFoldDB" id="M3B277"/>
<proteinExistence type="predicted"/>
<feature type="domain" description="DNA2/NAM7 helicase-like C-terminal" evidence="5">
    <location>
        <begin position="111"/>
        <end position="327"/>
    </location>
</feature>
<dbReference type="RefSeq" id="XP_016761993.1">
    <property type="nucleotide sequence ID" value="XM_016905287.1"/>
</dbReference>
<dbReference type="GeneID" id="27902424"/>
<evidence type="ECO:0000313" key="7">
    <source>
        <dbReference type="Proteomes" id="UP000016931"/>
    </source>
</evidence>
<dbReference type="eggNOG" id="KOG1801">
    <property type="taxonomic scope" value="Eukaryota"/>
</dbReference>
<dbReference type="EMBL" id="KB456263">
    <property type="protein sequence ID" value="EMF13872.1"/>
    <property type="molecule type" value="Genomic_DNA"/>
</dbReference>
<dbReference type="GO" id="GO:0016787">
    <property type="term" value="F:hydrolase activity"/>
    <property type="evidence" value="ECO:0007669"/>
    <property type="project" value="UniProtKB-KW"/>
</dbReference>
<sequence>MFKWSYEHCKAHIIRLSRYIITTTGNVRCTELMENFGRDEDGTLDDCRGIVVFVDEACKDVEPNVWAGIVCEAWSTKVQGAIMLGDDKQLKPINKSARGVIEFNPYNSRLEISLPMRLVREGKPCIKLREQMRMHECIADFPSRYIYDGRLINGPGTSTTLEEVKFGLQDVLLDIIGGRTAFDHLTMQEREVRARDHYIEVNGQVEYNDSRSKRVPKHADVFFDKIFPKLYDYFLDEMEDNVMVICAYSYSLFYWQAKANDIARQYSLPAGSLPKIIMLDSSQGMESLMVVFDGSMQAFKSLGFMEDPGRVNVALTRAKAVRWVIGGQLLDSQTYRPKLPILAEFKMEMDGKERVYAVVEPVADRMTTVVDEEVEEMLDY</sequence>
<dbReference type="Pfam" id="PF13087">
    <property type="entry name" value="AAA_12"/>
    <property type="match status" value="1"/>
</dbReference>
<dbReference type="SUPFAM" id="SSF52540">
    <property type="entry name" value="P-loop containing nucleoside triphosphate hydrolases"/>
    <property type="match status" value="1"/>
</dbReference>
<dbReference type="STRING" id="692275.M3B277"/>
<dbReference type="OMA" id="THINRRC"/>
<dbReference type="OrthoDB" id="6513042at2759"/>
<reference evidence="6 7" key="1">
    <citation type="journal article" date="2012" name="PLoS Pathog.">
        <title>Diverse lifestyles and strategies of plant pathogenesis encoded in the genomes of eighteen Dothideomycetes fungi.</title>
        <authorList>
            <person name="Ohm R.A."/>
            <person name="Feau N."/>
            <person name="Henrissat B."/>
            <person name="Schoch C.L."/>
            <person name="Horwitz B.A."/>
            <person name="Barry K.W."/>
            <person name="Condon B.J."/>
            <person name="Copeland A.C."/>
            <person name="Dhillon B."/>
            <person name="Glaser F."/>
            <person name="Hesse C.N."/>
            <person name="Kosti I."/>
            <person name="LaButti K."/>
            <person name="Lindquist E.A."/>
            <person name="Lucas S."/>
            <person name="Salamov A.A."/>
            <person name="Bradshaw R.E."/>
            <person name="Ciuffetti L."/>
            <person name="Hamelin R.C."/>
            <person name="Kema G.H.J."/>
            <person name="Lawrence C."/>
            <person name="Scott J.A."/>
            <person name="Spatafora J.W."/>
            <person name="Turgeon B.G."/>
            <person name="de Wit P.J.G.M."/>
            <person name="Zhong S."/>
            <person name="Goodwin S.B."/>
            <person name="Grigoriev I.V."/>
        </authorList>
    </citation>
    <scope>NUCLEOTIDE SEQUENCE [LARGE SCALE GENOMIC DNA]</scope>
    <source>
        <strain evidence="6 7">SO2202</strain>
    </source>
</reference>
<evidence type="ECO:0000259" key="5">
    <source>
        <dbReference type="Pfam" id="PF13087"/>
    </source>
</evidence>
<keyword evidence="2" id="KW-0378">Hydrolase</keyword>
<dbReference type="PANTHER" id="PTHR43788:SF8">
    <property type="entry name" value="DNA-BINDING PROTEIN SMUBP-2"/>
    <property type="match status" value="1"/>
</dbReference>
<evidence type="ECO:0000256" key="2">
    <source>
        <dbReference type="ARBA" id="ARBA00022801"/>
    </source>
</evidence>